<sequence length="41" mass="4299">MKLAMSANHGLCEMENKCSSGNSSVMLLSLAVIAALSSRDK</sequence>
<evidence type="ECO:0000313" key="1">
    <source>
        <dbReference type="EMBL" id="MCI74671.1"/>
    </source>
</evidence>
<protein>
    <submittedName>
        <fullName evidence="1">Uncharacterized protein</fullName>
    </submittedName>
</protein>
<reference evidence="1 2" key="1">
    <citation type="journal article" date="2018" name="Front. Plant Sci.">
        <title>Red Clover (Trifolium pratense) and Zigzag Clover (T. medium) - A Picture of Genomic Similarities and Differences.</title>
        <authorList>
            <person name="Dluhosova J."/>
            <person name="Istvanek J."/>
            <person name="Nedelnik J."/>
            <person name="Repkova J."/>
        </authorList>
    </citation>
    <scope>NUCLEOTIDE SEQUENCE [LARGE SCALE GENOMIC DNA]</scope>
    <source>
        <strain evidence="2">cv. 10/8</strain>
        <tissue evidence="1">Leaf</tissue>
    </source>
</reference>
<name>A0A392UM83_9FABA</name>
<dbReference type="EMBL" id="LXQA010865427">
    <property type="protein sequence ID" value="MCI74671.1"/>
    <property type="molecule type" value="Genomic_DNA"/>
</dbReference>
<dbReference type="AlphaFoldDB" id="A0A392UM83"/>
<comment type="caution">
    <text evidence="1">The sequence shown here is derived from an EMBL/GenBank/DDBJ whole genome shotgun (WGS) entry which is preliminary data.</text>
</comment>
<keyword evidence="2" id="KW-1185">Reference proteome</keyword>
<accession>A0A392UM83</accession>
<dbReference type="Proteomes" id="UP000265520">
    <property type="component" value="Unassembled WGS sequence"/>
</dbReference>
<organism evidence="1 2">
    <name type="scientific">Trifolium medium</name>
    <dbReference type="NCBI Taxonomy" id="97028"/>
    <lineage>
        <taxon>Eukaryota</taxon>
        <taxon>Viridiplantae</taxon>
        <taxon>Streptophyta</taxon>
        <taxon>Embryophyta</taxon>
        <taxon>Tracheophyta</taxon>
        <taxon>Spermatophyta</taxon>
        <taxon>Magnoliopsida</taxon>
        <taxon>eudicotyledons</taxon>
        <taxon>Gunneridae</taxon>
        <taxon>Pentapetalae</taxon>
        <taxon>rosids</taxon>
        <taxon>fabids</taxon>
        <taxon>Fabales</taxon>
        <taxon>Fabaceae</taxon>
        <taxon>Papilionoideae</taxon>
        <taxon>50 kb inversion clade</taxon>
        <taxon>NPAAA clade</taxon>
        <taxon>Hologalegina</taxon>
        <taxon>IRL clade</taxon>
        <taxon>Trifolieae</taxon>
        <taxon>Trifolium</taxon>
    </lineage>
</organism>
<proteinExistence type="predicted"/>
<evidence type="ECO:0000313" key="2">
    <source>
        <dbReference type="Proteomes" id="UP000265520"/>
    </source>
</evidence>